<protein>
    <submittedName>
        <fullName evidence="1">Early nodulin-like protein 2</fullName>
    </submittedName>
</protein>
<dbReference type="Proteomes" id="UP001060215">
    <property type="component" value="Chromosome 5"/>
</dbReference>
<comment type="caution">
    <text evidence="1">The sequence shown here is derived from an EMBL/GenBank/DDBJ whole genome shotgun (WGS) entry which is preliminary data.</text>
</comment>
<evidence type="ECO:0000313" key="2">
    <source>
        <dbReference type="Proteomes" id="UP001060215"/>
    </source>
</evidence>
<evidence type="ECO:0000313" key="1">
    <source>
        <dbReference type="EMBL" id="KAI8011780.1"/>
    </source>
</evidence>
<keyword evidence="2" id="KW-1185">Reference proteome</keyword>
<accession>A0ACC0HEW8</accession>
<dbReference type="EMBL" id="CM045762">
    <property type="protein sequence ID" value="KAI8011780.1"/>
    <property type="molecule type" value="Genomic_DNA"/>
</dbReference>
<gene>
    <name evidence="1" type="ORF">LOK49_LG06G00749</name>
</gene>
<organism evidence="1 2">
    <name type="scientific">Camellia lanceoleosa</name>
    <dbReference type="NCBI Taxonomy" id="1840588"/>
    <lineage>
        <taxon>Eukaryota</taxon>
        <taxon>Viridiplantae</taxon>
        <taxon>Streptophyta</taxon>
        <taxon>Embryophyta</taxon>
        <taxon>Tracheophyta</taxon>
        <taxon>Spermatophyta</taxon>
        <taxon>Magnoliopsida</taxon>
        <taxon>eudicotyledons</taxon>
        <taxon>Gunneridae</taxon>
        <taxon>Pentapetalae</taxon>
        <taxon>asterids</taxon>
        <taxon>Ericales</taxon>
        <taxon>Theaceae</taxon>
        <taxon>Camellia</taxon>
    </lineage>
</organism>
<proteinExistence type="predicted"/>
<name>A0ACC0HEW8_9ERIC</name>
<reference evidence="1 2" key="1">
    <citation type="journal article" date="2022" name="Plant J.">
        <title>Chromosome-level genome of Camellia lanceoleosa provides a valuable resource for understanding genome evolution and self-incompatibility.</title>
        <authorList>
            <person name="Gong W."/>
            <person name="Xiao S."/>
            <person name="Wang L."/>
            <person name="Liao Z."/>
            <person name="Chang Y."/>
            <person name="Mo W."/>
            <person name="Hu G."/>
            <person name="Li W."/>
            <person name="Zhao G."/>
            <person name="Zhu H."/>
            <person name="Hu X."/>
            <person name="Ji K."/>
            <person name="Xiang X."/>
            <person name="Song Q."/>
            <person name="Yuan D."/>
            <person name="Jin S."/>
            <person name="Zhang L."/>
        </authorList>
    </citation>
    <scope>NUCLEOTIDE SEQUENCE [LARGE SCALE GENOMIC DNA]</scope>
    <source>
        <strain evidence="1">SQ_2022a</strain>
    </source>
</reference>
<sequence>MGSVLMLVLVLFGGLMGLLEAYQFNVGGKDGWVLNPSENYNHWAGRLRFQVNDTLFFKYKKGSNSVLVVTKQDYDQCNTQKPIMKLDNGDSVLKFDRSGLFYFISGVKANCDKGQKLITLVLAVRKQQKSPPPMAAPPAPVGQTPAPSLSRPHQARQPVSVSGGVNFTGGSDSGTFPKSPSPSGSIPSPSPVVSYAPVGQTPALSPKSPSPSMSTPSLSPVASPVGQTPVPSPKSASPSSSTPSPSPVVSTAPVGPTPAVSPAPATAPMTNAPVPSPTSNFSPSSAPANAPVSTTPANSPAISPTTANTPSMSPSPATASTPPSPPPAPSTTITPPPSISASSPSGAPGSTPANNSSAPPPSSAPALTPGVVLVSSITLVLSVCMGSFIAVP</sequence>